<dbReference type="InterPro" id="IPR004146">
    <property type="entry name" value="DC1"/>
</dbReference>
<gene>
    <name evidence="4" type="ORF">TIFTF001_024473</name>
</gene>
<accession>A0AA88AI18</accession>
<keyword evidence="1" id="KW-0677">Repeat</keyword>
<comment type="caution">
    <text evidence="4">The sequence shown here is derived from an EMBL/GenBank/DDBJ whole genome shotgun (WGS) entry which is preliminary data.</text>
</comment>
<feature type="domain" description="DC1" evidence="3">
    <location>
        <begin position="67"/>
        <end position="111"/>
    </location>
</feature>
<dbReference type="InterPro" id="IPR046349">
    <property type="entry name" value="C1-like_sf"/>
</dbReference>
<evidence type="ECO:0000313" key="5">
    <source>
        <dbReference type="Proteomes" id="UP001187192"/>
    </source>
</evidence>
<dbReference type="SUPFAM" id="SSF57889">
    <property type="entry name" value="Cysteine-rich domain"/>
    <property type="match status" value="2"/>
</dbReference>
<dbReference type="EMBL" id="BTGU01000056">
    <property type="protein sequence ID" value="GMN55353.1"/>
    <property type="molecule type" value="Genomic_DNA"/>
</dbReference>
<dbReference type="Proteomes" id="UP001187192">
    <property type="component" value="Unassembled WGS sequence"/>
</dbReference>
<evidence type="ECO:0000259" key="3">
    <source>
        <dbReference type="Pfam" id="PF03107"/>
    </source>
</evidence>
<organism evidence="4 5">
    <name type="scientific">Ficus carica</name>
    <name type="common">Common fig</name>
    <dbReference type="NCBI Taxonomy" id="3494"/>
    <lineage>
        <taxon>Eukaryota</taxon>
        <taxon>Viridiplantae</taxon>
        <taxon>Streptophyta</taxon>
        <taxon>Embryophyta</taxon>
        <taxon>Tracheophyta</taxon>
        <taxon>Spermatophyta</taxon>
        <taxon>Magnoliopsida</taxon>
        <taxon>eudicotyledons</taxon>
        <taxon>Gunneridae</taxon>
        <taxon>Pentapetalae</taxon>
        <taxon>rosids</taxon>
        <taxon>fabids</taxon>
        <taxon>Rosales</taxon>
        <taxon>Moraceae</taxon>
        <taxon>Ficeae</taxon>
        <taxon>Ficus</taxon>
    </lineage>
</organism>
<feature type="region of interest" description="Disordered" evidence="2">
    <location>
        <begin position="188"/>
        <end position="244"/>
    </location>
</feature>
<evidence type="ECO:0000256" key="1">
    <source>
        <dbReference type="ARBA" id="ARBA00022737"/>
    </source>
</evidence>
<reference evidence="4" key="1">
    <citation type="submission" date="2023-07" db="EMBL/GenBank/DDBJ databases">
        <title>draft genome sequence of fig (Ficus carica).</title>
        <authorList>
            <person name="Takahashi T."/>
            <person name="Nishimura K."/>
        </authorList>
    </citation>
    <scope>NUCLEOTIDE SEQUENCE</scope>
</reference>
<feature type="compositionally biased region" description="Acidic residues" evidence="2">
    <location>
        <begin position="190"/>
        <end position="217"/>
    </location>
</feature>
<keyword evidence="5" id="KW-1185">Reference proteome</keyword>
<proteinExistence type="predicted"/>
<dbReference type="AlphaFoldDB" id="A0AA88AI18"/>
<dbReference type="PANTHER" id="PTHR46288">
    <property type="entry name" value="PHORBOL-ESTER/DAG-TYPE DOMAIN-CONTAINING PROTEIN"/>
    <property type="match status" value="1"/>
</dbReference>
<evidence type="ECO:0000313" key="4">
    <source>
        <dbReference type="EMBL" id="GMN55353.1"/>
    </source>
</evidence>
<feature type="domain" description="DC1" evidence="3">
    <location>
        <begin position="6"/>
        <end position="56"/>
    </location>
</feature>
<protein>
    <recommendedName>
        <fullName evidence="3">DC1 domain-containing protein</fullName>
    </recommendedName>
</protein>
<dbReference type="PANTHER" id="PTHR46288:SF27">
    <property type="entry name" value="CYSTEINE_HISTIDINE-RICH C1 DOMAIN FAMILY PROTEIN"/>
    <property type="match status" value="1"/>
</dbReference>
<name>A0AA88AI18_FICCA</name>
<evidence type="ECO:0000256" key="2">
    <source>
        <dbReference type="SAM" id="MobiDB-lite"/>
    </source>
</evidence>
<sequence length="289" mass="33925">MVIKHFSHKHALSPYEIEEEKYITCSICDQEMVPNSPAYTCKKPSSSCDFHIHKNCYELPREIQHASHPQHPLTLLPEPPSSFFNCRACAGFCFSFVYSCAACEFAIHVQCSSLAESVHREDHQHPLHLAFSLRPECKEDDEVDEEEIDTKCRVCSFYILEGRWAYLCKECGHVTHLECVNVEAEVFAKEEEEEEEEEKLNHELEEEEVKEDQEEEEEKSRDSGGEEGEELKEEQEEENEGDELDVIARNQERIIMQQTMFNNQMHLMRMRMHRQMINNNTKRLFQFGL</sequence>
<dbReference type="Pfam" id="PF03107">
    <property type="entry name" value="C1_2"/>
    <property type="match status" value="2"/>
</dbReference>
<feature type="compositionally biased region" description="Acidic residues" evidence="2">
    <location>
        <begin position="225"/>
        <end position="244"/>
    </location>
</feature>